<evidence type="ECO:0008006" key="3">
    <source>
        <dbReference type="Google" id="ProtNLM"/>
    </source>
</evidence>
<sequence>MSHVSSNTIIVKLCIPNKIVRNIRVFVHQKISIINKIPVFSANNKILFISKGMILSYNKTMSESNICNGDYIFGLKINEKCQSLLEKVVLQNSISISDIRNDIPIFGPNYEVNLTSINMMLSQSSSPESIKNKMFIHNKVTSMEIARLQDLKAIKKENFGKIYRKIASSSSLKRKDENNFHELTNIDYEPLIEPCCEPFPDCLS</sequence>
<organism evidence="1 2">
    <name type="scientific">Tritrichomonas musculus</name>
    <dbReference type="NCBI Taxonomy" id="1915356"/>
    <lineage>
        <taxon>Eukaryota</taxon>
        <taxon>Metamonada</taxon>
        <taxon>Parabasalia</taxon>
        <taxon>Tritrichomonadida</taxon>
        <taxon>Tritrichomonadidae</taxon>
        <taxon>Tritrichomonas</taxon>
    </lineage>
</organism>
<comment type="caution">
    <text evidence="1">The sequence shown here is derived from an EMBL/GenBank/DDBJ whole genome shotgun (WGS) entry which is preliminary data.</text>
</comment>
<proteinExistence type="predicted"/>
<evidence type="ECO:0000313" key="2">
    <source>
        <dbReference type="Proteomes" id="UP001470230"/>
    </source>
</evidence>
<accession>A0ABR2J2N5</accession>
<reference evidence="1 2" key="1">
    <citation type="submission" date="2024-04" db="EMBL/GenBank/DDBJ databases">
        <title>Tritrichomonas musculus Genome.</title>
        <authorList>
            <person name="Alves-Ferreira E."/>
            <person name="Grigg M."/>
            <person name="Lorenzi H."/>
            <person name="Galac M."/>
        </authorList>
    </citation>
    <scope>NUCLEOTIDE SEQUENCE [LARGE SCALE GENOMIC DNA]</scope>
    <source>
        <strain evidence="1 2">EAF2021</strain>
    </source>
</reference>
<name>A0ABR2J2N5_9EUKA</name>
<evidence type="ECO:0000313" key="1">
    <source>
        <dbReference type="EMBL" id="KAK8872134.1"/>
    </source>
</evidence>
<dbReference type="EMBL" id="JAPFFF010000013">
    <property type="protein sequence ID" value="KAK8872134.1"/>
    <property type="molecule type" value="Genomic_DNA"/>
</dbReference>
<protein>
    <recommendedName>
        <fullName evidence="3">Ubiquitin-like domain-containing protein</fullName>
    </recommendedName>
</protein>
<gene>
    <name evidence="1" type="ORF">M9Y10_007895</name>
</gene>
<dbReference type="Proteomes" id="UP001470230">
    <property type="component" value="Unassembled WGS sequence"/>
</dbReference>
<keyword evidence="2" id="KW-1185">Reference proteome</keyword>